<evidence type="ECO:0000313" key="4">
    <source>
        <dbReference type="EMBL" id="KAK6525120.1"/>
    </source>
</evidence>
<evidence type="ECO:0000256" key="1">
    <source>
        <dbReference type="SAM" id="Coils"/>
    </source>
</evidence>
<keyword evidence="1" id="KW-0175">Coiled coil</keyword>
<feature type="chain" id="PRO_5043485783" evidence="3">
    <location>
        <begin position="17"/>
        <end position="345"/>
    </location>
</feature>
<keyword evidence="5" id="KW-1185">Reference proteome</keyword>
<feature type="compositionally biased region" description="Polar residues" evidence="2">
    <location>
        <begin position="109"/>
        <end position="120"/>
    </location>
</feature>
<accession>A0AAV9WSS2</accession>
<organism evidence="4 5">
    <name type="scientific">Orbilia ellipsospora</name>
    <dbReference type="NCBI Taxonomy" id="2528407"/>
    <lineage>
        <taxon>Eukaryota</taxon>
        <taxon>Fungi</taxon>
        <taxon>Dikarya</taxon>
        <taxon>Ascomycota</taxon>
        <taxon>Pezizomycotina</taxon>
        <taxon>Orbiliomycetes</taxon>
        <taxon>Orbiliales</taxon>
        <taxon>Orbiliaceae</taxon>
        <taxon>Orbilia</taxon>
    </lineage>
</organism>
<comment type="caution">
    <text evidence="4">The sequence shown here is derived from an EMBL/GenBank/DDBJ whole genome shotgun (WGS) entry which is preliminary data.</text>
</comment>
<feature type="signal peptide" evidence="3">
    <location>
        <begin position="1"/>
        <end position="16"/>
    </location>
</feature>
<keyword evidence="3" id="KW-0732">Signal</keyword>
<feature type="coiled-coil region" evidence="1">
    <location>
        <begin position="304"/>
        <end position="338"/>
    </location>
</feature>
<dbReference type="AlphaFoldDB" id="A0AAV9WSS2"/>
<sequence length="345" mass="38090">MRVLVGCLILGQLGSTAFIPTGTELTDDAAIDYWFPGTPNLDISPAYPPGIFDENDDFGLLKNLDAEIAADDDISLSGDDLFDSIVADLEAEKDAENDLATDDGVTWTPDYQWNTESSTEPIGPPPGLQVADGGATWMNPVSGLHPLSDISGLDTLRAQPRRRPMFGNRGPVLPEIPESEDEYVDFDSDILPPQPTDQNEDLDEFYGIPPTIGSFNDLAAEYDPLEAEVDALLDEAYVTPQSSFVTPKSESLNILGGLTWSDEEFKGMGNLDWVEDYSPWEYSEPEPEVEDPSEYMYMPGTNELDDIQAEEFQLDLELERLELERQEILARKAALAAMRLNLSPV</sequence>
<feature type="region of interest" description="Disordered" evidence="2">
    <location>
        <begin position="97"/>
        <end position="136"/>
    </location>
</feature>
<gene>
    <name evidence="4" type="ORF">TWF694_005266</name>
</gene>
<dbReference type="Proteomes" id="UP001365542">
    <property type="component" value="Unassembled WGS sequence"/>
</dbReference>
<evidence type="ECO:0000256" key="3">
    <source>
        <dbReference type="SAM" id="SignalP"/>
    </source>
</evidence>
<proteinExistence type="predicted"/>
<reference evidence="4 5" key="1">
    <citation type="submission" date="2019-10" db="EMBL/GenBank/DDBJ databases">
        <authorList>
            <person name="Palmer J.M."/>
        </authorList>
    </citation>
    <scope>NUCLEOTIDE SEQUENCE [LARGE SCALE GENOMIC DNA]</scope>
    <source>
        <strain evidence="4 5">TWF694</strain>
    </source>
</reference>
<evidence type="ECO:0000313" key="5">
    <source>
        <dbReference type="Proteomes" id="UP001365542"/>
    </source>
</evidence>
<name>A0AAV9WSS2_9PEZI</name>
<dbReference type="EMBL" id="JAVHJO010000017">
    <property type="protein sequence ID" value="KAK6525120.1"/>
    <property type="molecule type" value="Genomic_DNA"/>
</dbReference>
<protein>
    <submittedName>
        <fullName evidence="4">Uncharacterized protein</fullName>
    </submittedName>
</protein>
<evidence type="ECO:0000256" key="2">
    <source>
        <dbReference type="SAM" id="MobiDB-lite"/>
    </source>
</evidence>